<evidence type="ECO:0000256" key="1">
    <source>
        <dbReference type="SAM" id="MobiDB-lite"/>
    </source>
</evidence>
<dbReference type="EMBL" id="CAUYUJ010005158">
    <property type="protein sequence ID" value="CAK0812496.1"/>
    <property type="molecule type" value="Genomic_DNA"/>
</dbReference>
<comment type="caution">
    <text evidence="2">The sequence shown here is derived from an EMBL/GenBank/DDBJ whole genome shotgun (WGS) entry which is preliminary data.</text>
</comment>
<accession>A0ABN9R4U8</accession>
<evidence type="ECO:0000313" key="3">
    <source>
        <dbReference type="Proteomes" id="UP001189429"/>
    </source>
</evidence>
<name>A0ABN9R4U8_9DINO</name>
<gene>
    <name evidence="2" type="ORF">PCOR1329_LOCUS16771</name>
</gene>
<sequence>MGVLQVPGTDEAVAAFRAKFPKVMEKPRPDYLGTSCTEPELRARFQALGALDGVGRDSALGLVLQEPLLLAMEAESLGATWEALVRVAEGDRLEALRVARRRPQCLLSSAAGFEGKTLREFDAVADAADQFKPVTDTLQSIGPEGVAMGAAALGVAALGALVGKLGGRKAQRGAPDAPSVEGGAEEGLPLQGRPREARRPPA</sequence>
<dbReference type="Proteomes" id="UP001189429">
    <property type="component" value="Unassembled WGS sequence"/>
</dbReference>
<keyword evidence="3" id="KW-1185">Reference proteome</keyword>
<reference evidence="2" key="1">
    <citation type="submission" date="2023-10" db="EMBL/GenBank/DDBJ databases">
        <authorList>
            <person name="Chen Y."/>
            <person name="Shah S."/>
            <person name="Dougan E. K."/>
            <person name="Thang M."/>
            <person name="Chan C."/>
        </authorList>
    </citation>
    <scope>NUCLEOTIDE SEQUENCE [LARGE SCALE GENOMIC DNA]</scope>
</reference>
<proteinExistence type="predicted"/>
<evidence type="ECO:0000313" key="2">
    <source>
        <dbReference type="EMBL" id="CAK0812496.1"/>
    </source>
</evidence>
<protein>
    <submittedName>
        <fullName evidence="2">Uncharacterized protein</fullName>
    </submittedName>
</protein>
<feature type="region of interest" description="Disordered" evidence="1">
    <location>
        <begin position="168"/>
        <end position="202"/>
    </location>
</feature>
<organism evidence="2 3">
    <name type="scientific">Prorocentrum cordatum</name>
    <dbReference type="NCBI Taxonomy" id="2364126"/>
    <lineage>
        <taxon>Eukaryota</taxon>
        <taxon>Sar</taxon>
        <taxon>Alveolata</taxon>
        <taxon>Dinophyceae</taxon>
        <taxon>Prorocentrales</taxon>
        <taxon>Prorocentraceae</taxon>
        <taxon>Prorocentrum</taxon>
    </lineage>
</organism>
<feature type="compositionally biased region" description="Basic and acidic residues" evidence="1">
    <location>
        <begin position="193"/>
        <end position="202"/>
    </location>
</feature>